<dbReference type="Proteomes" id="UP001139068">
    <property type="component" value="Unassembled WGS sequence"/>
</dbReference>
<gene>
    <name evidence="10" type="ORF">K9U37_17080</name>
</gene>
<evidence type="ECO:0000259" key="7">
    <source>
        <dbReference type="Pfam" id="PF00501"/>
    </source>
</evidence>
<dbReference type="Gene3D" id="3.30.300.30">
    <property type="match status" value="1"/>
</dbReference>
<dbReference type="InterPro" id="IPR032387">
    <property type="entry name" value="ACAS_N"/>
</dbReference>
<evidence type="ECO:0000256" key="3">
    <source>
        <dbReference type="ARBA" id="ARBA00022598"/>
    </source>
</evidence>
<sequence>MSDNLHDLISSPLIPLSRKWRSPTYQSEATGARALHDESPEQYWAWVAEQFRWIRRYDTVVEGELSDFRYFVGGRINIADNCVDRWAENPATRDKYAVIWEGEPGDVRKLTYAQLADEVGRLAAGLTELGVERGDVVAVYLPNTVEAFTTIHACNRIGAIYTLLFAGFSEEATRSRLEQAEPKVVVVADAGYRRSKLVPLLDTLRRARTSVPSVHRTIVVDRTGRGVALEQGEVDYRELVARQPEPAPMAEMEANDPAFLIFTSGTESKPKGIVHSVGGFLAGTWANVHWQVGPETDDVYWVAADVGWLTFPIQAVVGGLANGMTIVCYEGALDTPTPERFYEICHNHCVTKVLAAPTVLRMLREFGDELTVRHPLPELNLVTTQGELLDSATFTWANTVLAGGVPVVNAYGQTETGSTWTYPICGVDDMKAGSVGIPAPGHACLVVDDDGTPVPPGSKGNLVLSHPFPTLARTVWKDHERFLGTYFSRFPGYFATNDEAVIDHHGHVWILGRSDDVINIAAHRISTMEIEEIVNSHPHVIEAAVVGIPDSAKGTVPAAFVVIKDGDPERVVDEVRVAVTDHLGKYAALGHIYVTATVPKTRTGKLMRRLLRDVATYGEPRGDTSSVEDHSAIAAVAQAVAAANT</sequence>
<evidence type="ECO:0000259" key="9">
    <source>
        <dbReference type="Pfam" id="PF16177"/>
    </source>
</evidence>
<evidence type="ECO:0000313" key="11">
    <source>
        <dbReference type="Proteomes" id="UP001139068"/>
    </source>
</evidence>
<keyword evidence="6" id="KW-0007">Acetylation</keyword>
<dbReference type="InterPro" id="IPR000873">
    <property type="entry name" value="AMP-dep_synth/lig_dom"/>
</dbReference>
<evidence type="ECO:0000256" key="2">
    <source>
        <dbReference type="ARBA" id="ARBA00013275"/>
    </source>
</evidence>
<dbReference type="Pfam" id="PF16177">
    <property type="entry name" value="ACAS_N"/>
    <property type="match status" value="1"/>
</dbReference>
<keyword evidence="4" id="KW-0547">Nucleotide-binding</keyword>
<dbReference type="Pfam" id="PF00501">
    <property type="entry name" value="AMP-binding"/>
    <property type="match status" value="1"/>
</dbReference>
<protein>
    <recommendedName>
        <fullName evidence="2">acetate--CoA ligase</fullName>
        <ecNumber evidence="2">6.2.1.1</ecNumber>
    </recommendedName>
</protein>
<dbReference type="PROSITE" id="PS00455">
    <property type="entry name" value="AMP_BINDING"/>
    <property type="match status" value="1"/>
</dbReference>
<dbReference type="SUPFAM" id="SSF56801">
    <property type="entry name" value="Acetyl-CoA synthetase-like"/>
    <property type="match status" value="1"/>
</dbReference>
<keyword evidence="5" id="KW-0067">ATP-binding</keyword>
<dbReference type="RefSeq" id="WP_243072687.1">
    <property type="nucleotide sequence ID" value="NZ_JAIVFL010000001.1"/>
</dbReference>
<evidence type="ECO:0000256" key="5">
    <source>
        <dbReference type="ARBA" id="ARBA00022840"/>
    </source>
</evidence>
<dbReference type="InterPro" id="IPR020845">
    <property type="entry name" value="AMP-binding_CS"/>
</dbReference>
<dbReference type="InterPro" id="IPR042099">
    <property type="entry name" value="ANL_N_sf"/>
</dbReference>
<dbReference type="PANTHER" id="PTHR24095">
    <property type="entry name" value="ACETYL-COENZYME A SYNTHETASE"/>
    <property type="match status" value="1"/>
</dbReference>
<feature type="domain" description="AMP-binding enzyme C-terminal" evidence="8">
    <location>
        <begin position="529"/>
        <end position="605"/>
    </location>
</feature>
<evidence type="ECO:0000256" key="6">
    <source>
        <dbReference type="ARBA" id="ARBA00022990"/>
    </source>
</evidence>
<proteinExistence type="inferred from homology"/>
<keyword evidence="11" id="KW-1185">Reference proteome</keyword>
<evidence type="ECO:0000256" key="4">
    <source>
        <dbReference type="ARBA" id="ARBA00022741"/>
    </source>
</evidence>
<dbReference type="PANTHER" id="PTHR24095:SF14">
    <property type="entry name" value="ACETYL-COENZYME A SYNTHETASE 1"/>
    <property type="match status" value="1"/>
</dbReference>
<dbReference type="EC" id="6.2.1.1" evidence="2"/>
<organism evidence="10 11">
    <name type="scientific">Candidatus Mycolicibacterium alkanivorans</name>
    <dbReference type="NCBI Taxonomy" id="2954114"/>
    <lineage>
        <taxon>Bacteria</taxon>
        <taxon>Bacillati</taxon>
        <taxon>Actinomycetota</taxon>
        <taxon>Actinomycetes</taxon>
        <taxon>Mycobacteriales</taxon>
        <taxon>Mycobacteriaceae</taxon>
        <taxon>Mycolicibacterium</taxon>
    </lineage>
</organism>
<dbReference type="EMBL" id="JAIVFL010000001">
    <property type="protein sequence ID" value="MCI4676501.1"/>
    <property type="molecule type" value="Genomic_DNA"/>
</dbReference>
<keyword evidence="3" id="KW-0436">Ligase</keyword>
<dbReference type="InterPro" id="IPR025110">
    <property type="entry name" value="AMP-bd_C"/>
</dbReference>
<feature type="domain" description="AMP-dependent synthetase/ligase" evidence="7">
    <location>
        <begin position="91"/>
        <end position="467"/>
    </location>
</feature>
<dbReference type="Pfam" id="PF13193">
    <property type="entry name" value="AMP-binding_C"/>
    <property type="match status" value="1"/>
</dbReference>
<evidence type="ECO:0000256" key="1">
    <source>
        <dbReference type="ARBA" id="ARBA00006432"/>
    </source>
</evidence>
<accession>A0ABS9YZ13</accession>
<evidence type="ECO:0000313" key="10">
    <source>
        <dbReference type="EMBL" id="MCI4676501.1"/>
    </source>
</evidence>
<dbReference type="Gene3D" id="3.40.50.12780">
    <property type="entry name" value="N-terminal domain of ligase-like"/>
    <property type="match status" value="1"/>
</dbReference>
<comment type="similarity">
    <text evidence="1">Belongs to the ATP-dependent AMP-binding enzyme family.</text>
</comment>
<name>A0ABS9YZ13_9MYCO</name>
<evidence type="ECO:0000259" key="8">
    <source>
        <dbReference type="Pfam" id="PF13193"/>
    </source>
</evidence>
<reference evidence="10" key="1">
    <citation type="journal article" date="2022" name="ISME J.">
        <title>Identification of active gaseous-alkane degraders at natural gas seeps.</title>
        <authorList>
            <person name="Farhan Ul Haque M."/>
            <person name="Hernandez M."/>
            <person name="Crombie A.T."/>
            <person name="Murrell J.C."/>
        </authorList>
    </citation>
    <scope>NUCLEOTIDE SEQUENCE</scope>
    <source>
        <strain evidence="10">ANDR5</strain>
    </source>
</reference>
<comment type="caution">
    <text evidence="10">The sequence shown here is derived from an EMBL/GenBank/DDBJ whole genome shotgun (WGS) entry which is preliminary data.</text>
</comment>
<feature type="domain" description="Acetyl-coenzyme A synthetase N-terminal" evidence="9">
    <location>
        <begin position="38"/>
        <end position="82"/>
    </location>
</feature>
<dbReference type="InterPro" id="IPR045851">
    <property type="entry name" value="AMP-bd_C_sf"/>
</dbReference>